<keyword evidence="5" id="KW-0547">Nucleotide-binding</keyword>
<dbReference type="InterPro" id="IPR029001">
    <property type="entry name" value="ITPase-like_fam"/>
</dbReference>
<dbReference type="GO" id="GO:0009117">
    <property type="term" value="P:nucleotide metabolic process"/>
    <property type="evidence" value="ECO:0007669"/>
    <property type="project" value="UniProtKB-KW"/>
</dbReference>
<sequence length="212" mass="22564">MEIVLASNNRGKLEELRALLNGTAIDCIPQSDRGVPEVAETGLSFVENAIIKARHASHFTGLPAIADDSGIEVDELNGAPGIRSARYAGDSASDADNTAKLLLGLSTTETDNRQARFRCEVVFVRHELDASPVICSGTWVGRIAETPRGENGFGYDPVFLVGNGQKSAAELSAEEKNRISHRGQALAQLVVRLKELGIGSSLGALQSGRKKI</sequence>
<evidence type="ECO:0000256" key="10">
    <source>
        <dbReference type="ARBA" id="ARBA00052017"/>
    </source>
</evidence>
<evidence type="ECO:0000256" key="3">
    <source>
        <dbReference type="ARBA" id="ARBA00011738"/>
    </source>
</evidence>
<comment type="catalytic activity">
    <reaction evidence="9">
        <text>dITP + H2O = dIMP + diphosphate + H(+)</text>
        <dbReference type="Rhea" id="RHEA:28342"/>
        <dbReference type="ChEBI" id="CHEBI:15377"/>
        <dbReference type="ChEBI" id="CHEBI:15378"/>
        <dbReference type="ChEBI" id="CHEBI:33019"/>
        <dbReference type="ChEBI" id="CHEBI:61194"/>
        <dbReference type="ChEBI" id="CHEBI:61382"/>
        <dbReference type="EC" id="3.6.1.66"/>
    </reaction>
</comment>
<gene>
    <name evidence="17" type="ORF">METZ01_LOCUS79996</name>
</gene>
<dbReference type="PANTHER" id="PTHR11067">
    <property type="entry name" value="INOSINE TRIPHOSPHATE PYROPHOSPHATASE/HAM1 PROTEIN"/>
    <property type="match status" value="1"/>
</dbReference>
<dbReference type="GO" id="GO:0017111">
    <property type="term" value="F:ribonucleoside triphosphate phosphatase activity"/>
    <property type="evidence" value="ECO:0007669"/>
    <property type="project" value="InterPro"/>
</dbReference>
<dbReference type="SUPFAM" id="SSF52972">
    <property type="entry name" value="ITPase-like"/>
    <property type="match status" value="1"/>
</dbReference>
<dbReference type="Gene3D" id="3.90.950.10">
    <property type="match status" value="1"/>
</dbReference>
<evidence type="ECO:0000256" key="2">
    <source>
        <dbReference type="ARBA" id="ARBA00008023"/>
    </source>
</evidence>
<evidence type="ECO:0000256" key="8">
    <source>
        <dbReference type="ARBA" id="ARBA00023080"/>
    </source>
</evidence>
<evidence type="ECO:0000256" key="4">
    <source>
        <dbReference type="ARBA" id="ARBA00022723"/>
    </source>
</evidence>
<accession>A0A381UG08</accession>
<dbReference type="GO" id="GO:0036220">
    <property type="term" value="F:ITP diphosphatase activity"/>
    <property type="evidence" value="ECO:0007669"/>
    <property type="project" value="UniProtKB-EC"/>
</dbReference>
<evidence type="ECO:0000256" key="1">
    <source>
        <dbReference type="ARBA" id="ARBA00001946"/>
    </source>
</evidence>
<evidence type="ECO:0000256" key="15">
    <source>
        <dbReference type="ARBA" id="ARBA00083186"/>
    </source>
</evidence>
<evidence type="ECO:0000313" key="17">
    <source>
        <dbReference type="EMBL" id="SVA27142.1"/>
    </source>
</evidence>
<comment type="similarity">
    <text evidence="2">Belongs to the HAM1 NTPase family.</text>
</comment>
<proteinExistence type="inferred from homology"/>
<dbReference type="GO" id="GO:0035870">
    <property type="term" value="F:dITP diphosphatase activity"/>
    <property type="evidence" value="ECO:0007669"/>
    <property type="project" value="UniProtKB-ARBA"/>
</dbReference>
<dbReference type="AlphaFoldDB" id="A0A381UG08"/>
<evidence type="ECO:0000256" key="13">
    <source>
        <dbReference type="ARBA" id="ARBA00075987"/>
    </source>
</evidence>
<dbReference type="GO" id="GO:0009146">
    <property type="term" value="P:purine nucleoside triphosphate catabolic process"/>
    <property type="evidence" value="ECO:0007669"/>
    <property type="project" value="UniProtKB-ARBA"/>
</dbReference>
<organism evidence="17">
    <name type="scientific">marine metagenome</name>
    <dbReference type="NCBI Taxonomy" id="408172"/>
    <lineage>
        <taxon>unclassified sequences</taxon>
        <taxon>metagenomes</taxon>
        <taxon>ecological metagenomes</taxon>
    </lineage>
</organism>
<dbReference type="GO" id="GO:0005829">
    <property type="term" value="C:cytosol"/>
    <property type="evidence" value="ECO:0007669"/>
    <property type="project" value="TreeGrafter"/>
</dbReference>
<comment type="subunit">
    <text evidence="3">Homodimer.</text>
</comment>
<evidence type="ECO:0000256" key="6">
    <source>
        <dbReference type="ARBA" id="ARBA00022801"/>
    </source>
</evidence>
<evidence type="ECO:0000256" key="5">
    <source>
        <dbReference type="ARBA" id="ARBA00022741"/>
    </source>
</evidence>
<dbReference type="EC" id="3.6.1.66" evidence="11"/>
<comment type="cofactor">
    <cofactor evidence="1">
        <name>Mg(2+)</name>
        <dbReference type="ChEBI" id="CHEBI:18420"/>
    </cofactor>
</comment>
<dbReference type="GO" id="GO:0000166">
    <property type="term" value="F:nucleotide binding"/>
    <property type="evidence" value="ECO:0007669"/>
    <property type="project" value="UniProtKB-KW"/>
</dbReference>
<dbReference type="InterPro" id="IPR002637">
    <property type="entry name" value="RdgB/HAM1"/>
</dbReference>
<evidence type="ECO:0000256" key="12">
    <source>
        <dbReference type="ARBA" id="ARBA00071289"/>
    </source>
</evidence>
<dbReference type="Pfam" id="PF01725">
    <property type="entry name" value="Ham1p_like"/>
    <property type="match status" value="1"/>
</dbReference>
<dbReference type="HAMAP" id="MF_01405">
    <property type="entry name" value="Non_canon_purine_NTPase"/>
    <property type="match status" value="1"/>
</dbReference>
<reference evidence="17" key="1">
    <citation type="submission" date="2018-05" db="EMBL/GenBank/DDBJ databases">
        <authorList>
            <person name="Lanie J.A."/>
            <person name="Ng W.-L."/>
            <person name="Kazmierczak K.M."/>
            <person name="Andrzejewski T.M."/>
            <person name="Davidsen T.M."/>
            <person name="Wayne K.J."/>
            <person name="Tettelin H."/>
            <person name="Glass J.I."/>
            <person name="Rusch D."/>
            <person name="Podicherti R."/>
            <person name="Tsui H.-C.T."/>
            <person name="Winkler M.E."/>
        </authorList>
    </citation>
    <scope>NUCLEOTIDE SEQUENCE</scope>
</reference>
<dbReference type="NCBIfam" id="TIGR00042">
    <property type="entry name" value="RdgB/HAM1 family non-canonical purine NTP pyrophosphatase"/>
    <property type="match status" value="1"/>
</dbReference>
<evidence type="ECO:0000256" key="14">
    <source>
        <dbReference type="ARBA" id="ARBA00078805"/>
    </source>
</evidence>
<evidence type="ECO:0000256" key="9">
    <source>
        <dbReference type="ARBA" id="ARBA00051875"/>
    </source>
</evidence>
<dbReference type="GO" id="GO:0046872">
    <property type="term" value="F:metal ion binding"/>
    <property type="evidence" value="ECO:0007669"/>
    <property type="project" value="UniProtKB-KW"/>
</dbReference>
<dbReference type="PANTHER" id="PTHR11067:SF9">
    <property type="entry name" value="INOSINE TRIPHOSPHATE PYROPHOSPHATASE"/>
    <property type="match status" value="1"/>
</dbReference>
<evidence type="ECO:0000256" key="16">
    <source>
        <dbReference type="ARBA" id="ARBA00083635"/>
    </source>
</evidence>
<evidence type="ECO:0000256" key="11">
    <source>
        <dbReference type="ARBA" id="ARBA00066468"/>
    </source>
</evidence>
<keyword evidence="8" id="KW-0546">Nucleotide metabolism</keyword>
<name>A0A381UG08_9ZZZZ</name>
<keyword evidence="4" id="KW-0479">Metal-binding</keyword>
<evidence type="ECO:0000256" key="7">
    <source>
        <dbReference type="ARBA" id="ARBA00022842"/>
    </source>
</evidence>
<dbReference type="InterPro" id="IPR020922">
    <property type="entry name" value="dITP/XTP_pyrophosphatase"/>
</dbReference>
<comment type="catalytic activity">
    <reaction evidence="10">
        <text>XTP + H2O = XMP + diphosphate + H(+)</text>
        <dbReference type="Rhea" id="RHEA:28610"/>
        <dbReference type="ChEBI" id="CHEBI:15377"/>
        <dbReference type="ChEBI" id="CHEBI:15378"/>
        <dbReference type="ChEBI" id="CHEBI:33019"/>
        <dbReference type="ChEBI" id="CHEBI:57464"/>
        <dbReference type="ChEBI" id="CHEBI:61314"/>
        <dbReference type="EC" id="3.6.1.66"/>
    </reaction>
</comment>
<dbReference type="GO" id="GO:0036222">
    <property type="term" value="F:XTP diphosphatase activity"/>
    <property type="evidence" value="ECO:0007669"/>
    <property type="project" value="UniProtKB-ARBA"/>
</dbReference>
<dbReference type="EMBL" id="UINC01006375">
    <property type="protein sequence ID" value="SVA27142.1"/>
    <property type="molecule type" value="Genomic_DNA"/>
</dbReference>
<dbReference type="CDD" id="cd00515">
    <property type="entry name" value="HAM1"/>
    <property type="match status" value="1"/>
</dbReference>
<keyword evidence="7" id="KW-0460">Magnesium</keyword>
<protein>
    <recommendedName>
        <fullName evidence="12">dITP/XTP pyrophosphatase</fullName>
        <ecNumber evidence="11">3.6.1.66</ecNumber>
    </recommendedName>
    <alternativeName>
        <fullName evidence="13">Non-canonical purine NTP pyrophosphatase</fullName>
    </alternativeName>
    <alternativeName>
        <fullName evidence="14">Non-standard purine NTP pyrophosphatase</fullName>
    </alternativeName>
    <alternativeName>
        <fullName evidence="16">Nucleoside-triphosphate diphosphatase</fullName>
    </alternativeName>
    <alternativeName>
        <fullName evidence="15">Nucleoside-triphosphate pyrophosphatase</fullName>
    </alternativeName>
</protein>
<keyword evidence="6" id="KW-0378">Hydrolase</keyword>
<dbReference type="FunFam" id="3.90.950.10:FF:000001">
    <property type="entry name" value="dITP/XTP pyrophosphatase"/>
    <property type="match status" value="1"/>
</dbReference>